<protein>
    <submittedName>
        <fullName evidence="1">Uncharacterized protein</fullName>
    </submittedName>
</protein>
<dbReference type="AlphaFoldDB" id="A0A1H3B3U8"/>
<evidence type="ECO:0000313" key="1">
    <source>
        <dbReference type="EMBL" id="SDX36602.1"/>
    </source>
</evidence>
<proteinExistence type="predicted"/>
<dbReference type="OrthoDB" id="1375425at2"/>
<dbReference type="STRING" id="229203.SAMN05444338_109148"/>
<dbReference type="EMBL" id="FNMV01000009">
    <property type="protein sequence ID" value="SDX36602.1"/>
    <property type="molecule type" value="Genomic_DNA"/>
</dbReference>
<gene>
    <name evidence="1" type="ORF">SAMN05444338_109148</name>
</gene>
<evidence type="ECO:0000313" key="2">
    <source>
        <dbReference type="Proteomes" id="UP000198569"/>
    </source>
</evidence>
<sequence>MFIEGQLVNTVIMDSQNDFPLKGMINPTFQNSGEASVLIDGRKIEAGESYAINAPNVILTNNVSIIFENDSTKARILHLGYVQTSTTISSDPL</sequence>
<reference evidence="2" key="1">
    <citation type="submission" date="2016-10" db="EMBL/GenBank/DDBJ databases">
        <authorList>
            <person name="Varghese N."/>
            <person name="Submissions S."/>
        </authorList>
    </citation>
    <scope>NUCLEOTIDE SEQUENCE [LARGE SCALE GENOMIC DNA]</scope>
    <source>
        <strain evidence="2">DSM 15718</strain>
    </source>
</reference>
<keyword evidence="2" id="KW-1185">Reference proteome</keyword>
<dbReference type="RefSeq" id="WP_091432944.1">
    <property type="nucleotide sequence ID" value="NZ_FNMV01000009.1"/>
</dbReference>
<name>A0A1H3B3U8_9FLAO</name>
<organism evidence="1 2">
    <name type="scientific">Flavobacterium degerlachei</name>
    <dbReference type="NCBI Taxonomy" id="229203"/>
    <lineage>
        <taxon>Bacteria</taxon>
        <taxon>Pseudomonadati</taxon>
        <taxon>Bacteroidota</taxon>
        <taxon>Flavobacteriia</taxon>
        <taxon>Flavobacteriales</taxon>
        <taxon>Flavobacteriaceae</taxon>
        <taxon>Flavobacterium</taxon>
    </lineage>
</organism>
<accession>A0A1H3B3U8</accession>
<dbReference type="Proteomes" id="UP000198569">
    <property type="component" value="Unassembled WGS sequence"/>
</dbReference>